<reference evidence="2" key="1">
    <citation type="submission" date="2020-10" db="EMBL/GenBank/DDBJ databases">
        <title>Chromosome-scale genome assembly of the Allis shad, Alosa alosa.</title>
        <authorList>
            <person name="Margot Z."/>
            <person name="Christophe K."/>
            <person name="Cabau C."/>
            <person name="Louis A."/>
            <person name="Berthelot C."/>
            <person name="Parey E."/>
            <person name="Roest Crollius H."/>
            <person name="Montfort J."/>
            <person name="Robinson-Rechavi M."/>
            <person name="Bucao C."/>
            <person name="Bouchez O."/>
            <person name="Gislard M."/>
            <person name="Lluch J."/>
            <person name="Milhes M."/>
            <person name="Lampietro C."/>
            <person name="Lopez Roques C."/>
            <person name="Donnadieu C."/>
            <person name="Braasch I."/>
            <person name="Desvignes T."/>
            <person name="Postlethwait J."/>
            <person name="Bobe J."/>
            <person name="Guiguen Y."/>
        </authorList>
    </citation>
    <scope>NUCLEOTIDE SEQUENCE</scope>
    <source>
        <strain evidence="2">M-15738</strain>
        <tissue evidence="2">Blood</tissue>
    </source>
</reference>
<dbReference type="EMBL" id="JADWDJ010000011">
    <property type="protein sequence ID" value="KAG5273664.1"/>
    <property type="molecule type" value="Genomic_DNA"/>
</dbReference>
<evidence type="ECO:0000313" key="2">
    <source>
        <dbReference type="EMBL" id="KAG5273664.1"/>
    </source>
</evidence>
<protein>
    <submittedName>
        <fullName evidence="2">Uncharacterized protein</fullName>
    </submittedName>
</protein>
<sequence length="234" mass="26116">MVCPGVLSQLLLLSLLSSGTTGVNEVDLNALEKIITHIENTYQLTSGQNVIQTAVAVRFPADQCESGQLNPEKHLPSREDVISKIQNSSKDRVFVGENLVAARPVGKGDTAHHSEYILLGKIRDDIKTTPMNYLTSDHLNDCVVFYTYNSPCVNQCLNQNKQRYILPFVERLWETLTGPVAFVFNEIYQGTENVEQLLSLANKVFLYRCHNDNCVYCGKTRETLQASNCVATGE</sequence>
<dbReference type="AlphaFoldDB" id="A0AAV6GES5"/>
<comment type="caution">
    <text evidence="2">The sequence shown here is derived from an EMBL/GenBank/DDBJ whole genome shotgun (WGS) entry which is preliminary data.</text>
</comment>
<organism evidence="2 3">
    <name type="scientific">Alosa alosa</name>
    <name type="common">allis shad</name>
    <dbReference type="NCBI Taxonomy" id="278164"/>
    <lineage>
        <taxon>Eukaryota</taxon>
        <taxon>Metazoa</taxon>
        <taxon>Chordata</taxon>
        <taxon>Craniata</taxon>
        <taxon>Vertebrata</taxon>
        <taxon>Euteleostomi</taxon>
        <taxon>Actinopterygii</taxon>
        <taxon>Neopterygii</taxon>
        <taxon>Teleostei</taxon>
        <taxon>Clupei</taxon>
        <taxon>Clupeiformes</taxon>
        <taxon>Clupeoidei</taxon>
        <taxon>Clupeidae</taxon>
        <taxon>Alosa</taxon>
    </lineage>
</organism>
<feature type="chain" id="PRO_5043316346" evidence="1">
    <location>
        <begin position="23"/>
        <end position="234"/>
    </location>
</feature>
<accession>A0AAV6GES5</accession>
<evidence type="ECO:0000313" key="3">
    <source>
        <dbReference type="Proteomes" id="UP000823561"/>
    </source>
</evidence>
<evidence type="ECO:0000256" key="1">
    <source>
        <dbReference type="SAM" id="SignalP"/>
    </source>
</evidence>
<gene>
    <name evidence="2" type="ORF">AALO_G00154070</name>
</gene>
<dbReference type="Pfam" id="PF18744">
    <property type="entry name" value="SNAD1"/>
    <property type="match status" value="1"/>
</dbReference>
<keyword evidence="1" id="KW-0732">Signal</keyword>
<keyword evidence="3" id="KW-1185">Reference proteome</keyword>
<proteinExistence type="predicted"/>
<name>A0AAV6GES5_9TELE</name>
<feature type="signal peptide" evidence="1">
    <location>
        <begin position="1"/>
        <end position="22"/>
    </location>
</feature>
<dbReference type="Proteomes" id="UP000823561">
    <property type="component" value="Chromosome 11"/>
</dbReference>
<dbReference type="InterPro" id="IPR040958">
    <property type="entry name" value="SNAD1"/>
</dbReference>